<dbReference type="Proteomes" id="UP000799428">
    <property type="component" value="Unassembled WGS sequence"/>
</dbReference>
<dbReference type="InterPro" id="IPR016095">
    <property type="entry name" value="Ribosomal_uL1_3-a/b-sand"/>
</dbReference>
<name>A0A6G1K816_9PLEO</name>
<dbReference type="InterPro" id="IPR023674">
    <property type="entry name" value="Ribosomal_uL1-like"/>
</dbReference>
<dbReference type="OrthoDB" id="10251727at2759"/>
<proteinExistence type="predicted"/>
<feature type="compositionally biased region" description="Basic and acidic residues" evidence="1">
    <location>
        <begin position="55"/>
        <end position="67"/>
    </location>
</feature>
<evidence type="ECO:0000313" key="3">
    <source>
        <dbReference type="Proteomes" id="UP000799428"/>
    </source>
</evidence>
<dbReference type="EMBL" id="MU005771">
    <property type="protein sequence ID" value="KAF2708675.1"/>
    <property type="molecule type" value="Genomic_DNA"/>
</dbReference>
<feature type="compositionally biased region" description="Low complexity" evidence="1">
    <location>
        <begin position="1"/>
        <end position="13"/>
    </location>
</feature>
<dbReference type="CDD" id="cd00403">
    <property type="entry name" value="Ribosomal_L1"/>
    <property type="match status" value="1"/>
</dbReference>
<protein>
    <submittedName>
        <fullName evidence="2">Ribosomal L1 domain-containing 1</fullName>
    </submittedName>
</protein>
<gene>
    <name evidence="2" type="ORF">K504DRAFT_477151</name>
</gene>
<dbReference type="Gene3D" id="3.40.50.790">
    <property type="match status" value="1"/>
</dbReference>
<accession>A0A6G1K816</accession>
<organism evidence="2 3">
    <name type="scientific">Pleomassaria siparia CBS 279.74</name>
    <dbReference type="NCBI Taxonomy" id="1314801"/>
    <lineage>
        <taxon>Eukaryota</taxon>
        <taxon>Fungi</taxon>
        <taxon>Dikarya</taxon>
        <taxon>Ascomycota</taxon>
        <taxon>Pezizomycotina</taxon>
        <taxon>Dothideomycetes</taxon>
        <taxon>Pleosporomycetidae</taxon>
        <taxon>Pleosporales</taxon>
        <taxon>Pleomassariaceae</taxon>
        <taxon>Pleomassaria</taxon>
    </lineage>
</organism>
<keyword evidence="3" id="KW-1185">Reference proteome</keyword>
<feature type="region of interest" description="Disordered" evidence="1">
    <location>
        <begin position="50"/>
        <end position="71"/>
    </location>
</feature>
<dbReference type="AlphaFoldDB" id="A0A6G1K816"/>
<dbReference type="InterPro" id="IPR028364">
    <property type="entry name" value="Ribosomal_uL1/biogenesis"/>
</dbReference>
<dbReference type="Pfam" id="PF00687">
    <property type="entry name" value="Ribosomal_L1"/>
    <property type="match status" value="1"/>
</dbReference>
<dbReference type="SUPFAM" id="SSF56808">
    <property type="entry name" value="Ribosomal protein L1"/>
    <property type="match status" value="1"/>
</dbReference>
<evidence type="ECO:0000313" key="2">
    <source>
        <dbReference type="EMBL" id="KAF2708675.1"/>
    </source>
</evidence>
<feature type="region of interest" description="Disordered" evidence="1">
    <location>
        <begin position="1"/>
        <end position="31"/>
    </location>
</feature>
<sequence>MAKSKSSTKAVAKPAKEQDAQLTTKTATADRYQLDPAQVERAATALISHMKKHVEKKEEETSKKNLAADEDESEPNDLAIFLNVTTKKHIVDHVRLRPNKIALPNPILAKDVRICLITKDPQRKYKDLVADESFPEEIRAKIGRVVGIGKLKKKYKTYETQRQLLGQYDVFLADDRITSILPATLGNVFYKGKGNRPIPVDLKTGAYIAKNDANAKKDAIGTAKGVASEIEKSLSATLVHMSPSTNTSIKIGKLSMTPEQIKQNVETVVAKVVEKFVPQGWKNVRALNIKGPSTKALPIWLADELWTDETQVLEEPFKHAVKEGAPQLSEKKRKWNEWEEEMLDEDELVERRANLKPKKVKEKKEKKESSSISRETRKKLKTDALKSVQTPLIAG</sequence>
<feature type="region of interest" description="Disordered" evidence="1">
    <location>
        <begin position="353"/>
        <end position="395"/>
    </location>
</feature>
<evidence type="ECO:0000256" key="1">
    <source>
        <dbReference type="SAM" id="MobiDB-lite"/>
    </source>
</evidence>
<reference evidence="2" key="1">
    <citation type="journal article" date="2020" name="Stud. Mycol.">
        <title>101 Dothideomycetes genomes: a test case for predicting lifestyles and emergence of pathogens.</title>
        <authorList>
            <person name="Haridas S."/>
            <person name="Albert R."/>
            <person name="Binder M."/>
            <person name="Bloem J."/>
            <person name="Labutti K."/>
            <person name="Salamov A."/>
            <person name="Andreopoulos B."/>
            <person name="Baker S."/>
            <person name="Barry K."/>
            <person name="Bills G."/>
            <person name="Bluhm B."/>
            <person name="Cannon C."/>
            <person name="Castanera R."/>
            <person name="Culley D."/>
            <person name="Daum C."/>
            <person name="Ezra D."/>
            <person name="Gonzalez J."/>
            <person name="Henrissat B."/>
            <person name="Kuo A."/>
            <person name="Liang C."/>
            <person name="Lipzen A."/>
            <person name="Lutzoni F."/>
            <person name="Magnuson J."/>
            <person name="Mondo S."/>
            <person name="Nolan M."/>
            <person name="Ohm R."/>
            <person name="Pangilinan J."/>
            <person name="Park H.-J."/>
            <person name="Ramirez L."/>
            <person name="Alfaro M."/>
            <person name="Sun H."/>
            <person name="Tritt A."/>
            <person name="Yoshinaga Y."/>
            <person name="Zwiers L.-H."/>
            <person name="Turgeon B."/>
            <person name="Goodwin S."/>
            <person name="Spatafora J."/>
            <person name="Crous P."/>
            <person name="Grigoriev I."/>
        </authorList>
    </citation>
    <scope>NUCLEOTIDE SEQUENCE</scope>
    <source>
        <strain evidence="2">CBS 279.74</strain>
    </source>
</reference>
<dbReference type="Gene3D" id="3.30.190.20">
    <property type="match status" value="1"/>
</dbReference>